<evidence type="ECO:0008006" key="4">
    <source>
        <dbReference type="Google" id="ProtNLM"/>
    </source>
</evidence>
<keyword evidence="3" id="KW-1185">Reference proteome</keyword>
<proteinExistence type="predicted"/>
<sequence>MKLIRQTMMLGALAALLSPRAALALDCSALPNPVYIQSGDTQEPLLKGLGQKLRASQTTPMTLIYQTSGSCTNIEAMYQGTKLATNPRYIPSAAEDPTWDPSKPAPQCTIDPNGVPLDLAISALFVSSCDPSPPPAGIGLFQGPVQPYVFIVPEASSQRAITAEEAYFVFGFGAQGKVEPWTDESLYFIRTTTKSTLLTMAAAIGVPGAKWKGAMLDKSSEVLNGVATSPSPEKTIGILGAEIYDGNRDKVEALAFQAFKQKHAYYPDSTATSFDKRNVRDGHYTIWSPTVYLAHVDAQGTVTNARVRSLVDMILAKTVTPAPDFDPLDIVISKGLVPDCAMTVTRSFEGGDLSLYSPPEPCGCFFESRVGQPSATCTTCGGDGECGGGKCRHGFCEAK</sequence>
<evidence type="ECO:0000313" key="2">
    <source>
        <dbReference type="EMBL" id="MDC0740448.1"/>
    </source>
</evidence>
<evidence type="ECO:0000313" key="3">
    <source>
        <dbReference type="Proteomes" id="UP001221411"/>
    </source>
</evidence>
<gene>
    <name evidence="2" type="ORF">POL67_03765</name>
</gene>
<organism evidence="2 3">
    <name type="scientific">Polyangium mundeleinium</name>
    <dbReference type="NCBI Taxonomy" id="2995306"/>
    <lineage>
        <taxon>Bacteria</taxon>
        <taxon>Pseudomonadati</taxon>
        <taxon>Myxococcota</taxon>
        <taxon>Polyangia</taxon>
        <taxon>Polyangiales</taxon>
        <taxon>Polyangiaceae</taxon>
        <taxon>Polyangium</taxon>
    </lineage>
</organism>
<evidence type="ECO:0000256" key="1">
    <source>
        <dbReference type="SAM" id="SignalP"/>
    </source>
</evidence>
<dbReference type="RefSeq" id="WP_271915652.1">
    <property type="nucleotide sequence ID" value="NZ_JAQNDO010000001.1"/>
</dbReference>
<dbReference type="EMBL" id="JAQNDO010000001">
    <property type="protein sequence ID" value="MDC0740448.1"/>
    <property type="molecule type" value="Genomic_DNA"/>
</dbReference>
<keyword evidence="1" id="KW-0732">Signal</keyword>
<reference evidence="2 3" key="1">
    <citation type="submission" date="2022-11" db="EMBL/GenBank/DDBJ databases">
        <title>Minimal conservation of predation-associated metabolite biosynthetic gene clusters underscores biosynthetic potential of Myxococcota including descriptions for ten novel species: Archangium lansinium sp. nov., Myxococcus landrumus sp. nov., Nannocystis bai.</title>
        <authorList>
            <person name="Ahearne A."/>
            <person name="Stevens C."/>
            <person name="Dowd S."/>
        </authorList>
    </citation>
    <scope>NUCLEOTIDE SEQUENCE [LARGE SCALE GENOMIC DNA]</scope>
    <source>
        <strain evidence="2 3">RJM3</strain>
    </source>
</reference>
<name>A0ABT5EGY4_9BACT</name>
<comment type="caution">
    <text evidence="2">The sequence shown here is derived from an EMBL/GenBank/DDBJ whole genome shotgun (WGS) entry which is preliminary data.</text>
</comment>
<dbReference type="Proteomes" id="UP001221411">
    <property type="component" value="Unassembled WGS sequence"/>
</dbReference>
<feature type="chain" id="PRO_5045764902" description="PBP domain-containing protein" evidence="1">
    <location>
        <begin position="25"/>
        <end position="399"/>
    </location>
</feature>
<protein>
    <recommendedName>
        <fullName evidence="4">PBP domain-containing protein</fullName>
    </recommendedName>
</protein>
<feature type="signal peptide" evidence="1">
    <location>
        <begin position="1"/>
        <end position="24"/>
    </location>
</feature>
<accession>A0ABT5EGY4</accession>